<gene>
    <name evidence="1" type="ORF">BS50DRAFT_350739</name>
</gene>
<dbReference type="PROSITE" id="PS51257">
    <property type="entry name" value="PROKAR_LIPOPROTEIN"/>
    <property type="match status" value="1"/>
</dbReference>
<dbReference type="AlphaFoldDB" id="A0A2T2NQZ3"/>
<evidence type="ECO:0000313" key="2">
    <source>
        <dbReference type="Proteomes" id="UP000240883"/>
    </source>
</evidence>
<organism evidence="1 2">
    <name type="scientific">Corynespora cassiicola Philippines</name>
    <dbReference type="NCBI Taxonomy" id="1448308"/>
    <lineage>
        <taxon>Eukaryota</taxon>
        <taxon>Fungi</taxon>
        <taxon>Dikarya</taxon>
        <taxon>Ascomycota</taxon>
        <taxon>Pezizomycotina</taxon>
        <taxon>Dothideomycetes</taxon>
        <taxon>Pleosporomycetidae</taxon>
        <taxon>Pleosporales</taxon>
        <taxon>Corynesporascaceae</taxon>
        <taxon>Corynespora</taxon>
    </lineage>
</organism>
<accession>A0A2T2NQZ3</accession>
<protein>
    <submittedName>
        <fullName evidence="1">Uncharacterized protein</fullName>
    </submittedName>
</protein>
<dbReference type="Proteomes" id="UP000240883">
    <property type="component" value="Unassembled WGS sequence"/>
</dbReference>
<reference evidence="1 2" key="1">
    <citation type="journal article" date="2018" name="Front. Microbiol.">
        <title>Genome-Wide Analysis of Corynespora cassiicola Leaf Fall Disease Putative Effectors.</title>
        <authorList>
            <person name="Lopez D."/>
            <person name="Ribeiro S."/>
            <person name="Label P."/>
            <person name="Fumanal B."/>
            <person name="Venisse J.S."/>
            <person name="Kohler A."/>
            <person name="de Oliveira R.R."/>
            <person name="Labutti K."/>
            <person name="Lipzen A."/>
            <person name="Lail K."/>
            <person name="Bauer D."/>
            <person name="Ohm R.A."/>
            <person name="Barry K.W."/>
            <person name="Spatafora J."/>
            <person name="Grigoriev I.V."/>
            <person name="Martin F.M."/>
            <person name="Pujade-Renaud V."/>
        </authorList>
    </citation>
    <scope>NUCLEOTIDE SEQUENCE [LARGE SCALE GENOMIC DNA]</scope>
    <source>
        <strain evidence="1 2">Philippines</strain>
    </source>
</reference>
<evidence type="ECO:0000313" key="1">
    <source>
        <dbReference type="EMBL" id="PSN67857.1"/>
    </source>
</evidence>
<keyword evidence="2" id="KW-1185">Reference proteome</keyword>
<name>A0A2T2NQZ3_CORCC</name>
<sequence length="133" mass="14647">MIASLSRKCHRVHLTGHGNGLLACESAAPLSWTAAVPLPPARSPHGCPAGMLRFMPCPQRAAEFLTRWPRHTIMACRGGSREGHAYRPEVRYRYRFIDYRAMADGGALRSGVLASEGVGYARYGTYLIGRGCW</sequence>
<proteinExistence type="predicted"/>
<dbReference type="EMBL" id="KZ678134">
    <property type="protein sequence ID" value="PSN67857.1"/>
    <property type="molecule type" value="Genomic_DNA"/>
</dbReference>